<name>A0A4S8LNH0_DENBC</name>
<organism evidence="4 5">
    <name type="scientific">Dendrothele bispora (strain CBS 962.96)</name>
    <dbReference type="NCBI Taxonomy" id="1314807"/>
    <lineage>
        <taxon>Eukaryota</taxon>
        <taxon>Fungi</taxon>
        <taxon>Dikarya</taxon>
        <taxon>Basidiomycota</taxon>
        <taxon>Agaricomycotina</taxon>
        <taxon>Agaricomycetes</taxon>
        <taxon>Agaricomycetidae</taxon>
        <taxon>Agaricales</taxon>
        <taxon>Agaricales incertae sedis</taxon>
        <taxon>Dendrothele</taxon>
    </lineage>
</organism>
<dbReference type="InterPro" id="IPR045340">
    <property type="entry name" value="DUF6533"/>
</dbReference>
<reference evidence="4 5" key="1">
    <citation type="journal article" date="2019" name="Nat. Ecol. Evol.">
        <title>Megaphylogeny resolves global patterns of mushroom evolution.</title>
        <authorList>
            <person name="Varga T."/>
            <person name="Krizsan K."/>
            <person name="Foldi C."/>
            <person name="Dima B."/>
            <person name="Sanchez-Garcia M."/>
            <person name="Sanchez-Ramirez S."/>
            <person name="Szollosi G.J."/>
            <person name="Szarkandi J.G."/>
            <person name="Papp V."/>
            <person name="Albert L."/>
            <person name="Andreopoulos W."/>
            <person name="Angelini C."/>
            <person name="Antonin V."/>
            <person name="Barry K.W."/>
            <person name="Bougher N.L."/>
            <person name="Buchanan P."/>
            <person name="Buyck B."/>
            <person name="Bense V."/>
            <person name="Catcheside P."/>
            <person name="Chovatia M."/>
            <person name="Cooper J."/>
            <person name="Damon W."/>
            <person name="Desjardin D."/>
            <person name="Finy P."/>
            <person name="Geml J."/>
            <person name="Haridas S."/>
            <person name="Hughes K."/>
            <person name="Justo A."/>
            <person name="Karasinski D."/>
            <person name="Kautmanova I."/>
            <person name="Kiss B."/>
            <person name="Kocsube S."/>
            <person name="Kotiranta H."/>
            <person name="LaButti K.M."/>
            <person name="Lechner B.E."/>
            <person name="Liimatainen K."/>
            <person name="Lipzen A."/>
            <person name="Lukacs Z."/>
            <person name="Mihaltcheva S."/>
            <person name="Morgado L.N."/>
            <person name="Niskanen T."/>
            <person name="Noordeloos M.E."/>
            <person name="Ohm R.A."/>
            <person name="Ortiz-Santana B."/>
            <person name="Ovrebo C."/>
            <person name="Racz N."/>
            <person name="Riley R."/>
            <person name="Savchenko A."/>
            <person name="Shiryaev A."/>
            <person name="Soop K."/>
            <person name="Spirin V."/>
            <person name="Szebenyi C."/>
            <person name="Tomsovsky M."/>
            <person name="Tulloss R.E."/>
            <person name="Uehling J."/>
            <person name="Grigoriev I.V."/>
            <person name="Vagvolgyi C."/>
            <person name="Papp T."/>
            <person name="Martin F.M."/>
            <person name="Miettinen O."/>
            <person name="Hibbett D.S."/>
            <person name="Nagy L.G."/>
        </authorList>
    </citation>
    <scope>NUCLEOTIDE SEQUENCE [LARGE SCALE GENOMIC DNA]</scope>
    <source>
        <strain evidence="4 5">CBS 962.96</strain>
    </source>
</reference>
<dbReference type="Pfam" id="PF20151">
    <property type="entry name" value="DUF6533"/>
    <property type="match status" value="1"/>
</dbReference>
<feature type="domain" description="DUF6533" evidence="3">
    <location>
        <begin position="25"/>
        <end position="67"/>
    </location>
</feature>
<evidence type="ECO:0000259" key="3">
    <source>
        <dbReference type="Pfam" id="PF20151"/>
    </source>
</evidence>
<keyword evidence="2" id="KW-0812">Transmembrane</keyword>
<dbReference type="AlphaFoldDB" id="A0A4S8LNH0"/>
<evidence type="ECO:0000313" key="5">
    <source>
        <dbReference type="Proteomes" id="UP000297245"/>
    </source>
</evidence>
<sequence>MSNATTSTDSAFAELFEANIIPLRVCLVGLTWGLHDYFVTLEDEIRYIWPQKFNVAKFFFLWIRYYTVTLLLFDVVQIHVFAIPGVASDDVCVALDPITRVASVISLWSVEIIMQLRVYALFKCSKRVAVFNGILFLGSIAGFLWILYHNTQRRGAIIADAIHLPLPGCPSIHTGIEWAQWVPATAYECVLFGFALYKTLRSTTERIRNGVHVSLYSLLLRDNLFYFFGIACLLVFNNLMVVGLTHIPWFSYSPFHAAVGILTTRMMLNIRKAAAKREVFCSEGVPKMRDSNDSQDTSPTPLGPWLVNIASSRSDGTDSET</sequence>
<keyword evidence="2" id="KW-0472">Membrane</keyword>
<gene>
    <name evidence="4" type="ORF">K435DRAFT_968436</name>
</gene>
<feature type="transmembrane region" description="Helical" evidence="2">
    <location>
        <begin position="59"/>
        <end position="81"/>
    </location>
</feature>
<feature type="transmembrane region" description="Helical" evidence="2">
    <location>
        <begin position="224"/>
        <end position="243"/>
    </location>
</feature>
<dbReference type="OrthoDB" id="3258294at2759"/>
<keyword evidence="5" id="KW-1185">Reference proteome</keyword>
<keyword evidence="2" id="KW-1133">Transmembrane helix</keyword>
<feature type="transmembrane region" description="Helical" evidence="2">
    <location>
        <begin position="101"/>
        <end position="122"/>
    </location>
</feature>
<dbReference type="EMBL" id="ML179322">
    <property type="protein sequence ID" value="THU90879.1"/>
    <property type="molecule type" value="Genomic_DNA"/>
</dbReference>
<evidence type="ECO:0000256" key="2">
    <source>
        <dbReference type="SAM" id="Phobius"/>
    </source>
</evidence>
<protein>
    <recommendedName>
        <fullName evidence="3">DUF6533 domain-containing protein</fullName>
    </recommendedName>
</protein>
<evidence type="ECO:0000313" key="4">
    <source>
        <dbReference type="EMBL" id="THU90879.1"/>
    </source>
</evidence>
<feature type="region of interest" description="Disordered" evidence="1">
    <location>
        <begin position="286"/>
        <end position="321"/>
    </location>
</feature>
<accession>A0A4S8LNH0</accession>
<dbReference type="Proteomes" id="UP000297245">
    <property type="component" value="Unassembled WGS sequence"/>
</dbReference>
<feature type="transmembrane region" description="Helical" evidence="2">
    <location>
        <begin position="178"/>
        <end position="197"/>
    </location>
</feature>
<feature type="transmembrane region" description="Helical" evidence="2">
    <location>
        <begin position="129"/>
        <end position="148"/>
    </location>
</feature>
<evidence type="ECO:0000256" key="1">
    <source>
        <dbReference type="SAM" id="MobiDB-lite"/>
    </source>
</evidence>
<proteinExistence type="predicted"/>